<feature type="transmembrane region" description="Helical" evidence="5">
    <location>
        <begin position="259"/>
        <end position="281"/>
    </location>
</feature>
<dbReference type="RefSeq" id="WP_227731968.1">
    <property type="nucleotide sequence ID" value="NZ_JAJEPV010000002.1"/>
</dbReference>
<accession>A0AAE2ZXE5</accession>
<keyword evidence="5" id="KW-0472">Membrane</keyword>
<dbReference type="InterPro" id="IPR001173">
    <property type="entry name" value="Glyco_trans_2-like"/>
</dbReference>
<keyword evidence="5" id="KW-1133">Transmembrane helix</keyword>
<protein>
    <submittedName>
        <fullName evidence="7">Glycosyltransferase family 2 protein</fullName>
    </submittedName>
</protein>
<evidence type="ECO:0000313" key="8">
    <source>
        <dbReference type="Proteomes" id="UP001197795"/>
    </source>
</evidence>
<evidence type="ECO:0000256" key="1">
    <source>
        <dbReference type="ARBA" id="ARBA00004776"/>
    </source>
</evidence>
<keyword evidence="5" id="KW-0812">Transmembrane</keyword>
<proteinExistence type="inferred from homology"/>
<dbReference type="Proteomes" id="UP001197795">
    <property type="component" value="Unassembled WGS sequence"/>
</dbReference>
<feature type="domain" description="Glycosyltransferase 2-like" evidence="6">
    <location>
        <begin position="5"/>
        <end position="191"/>
    </location>
</feature>
<dbReference type="AlphaFoldDB" id="A0AAE2ZXE5"/>
<sequence length="338" mass="38668">MKEVTVVIPNYNGMKYLPECMASLCQGQENAPEYEVLIIDNGSADGSVEYLDSEWCRKKEAPAEEGGEPQVRLIALPENTGFCHAVNLGIREARSSYVILLNNDTRVEAGFVKGLYDAIRKDEKIFSVSAKMLMWDKPELLDDAGDRYCVLGWAYSRGKGRPAVDYDKNVSIFSACGGAAIYRRQVFEEIGYFDEEHFAYLEDLDIGYRARIYGYENRYEPTASVLHYGSASTGSRYNSRKTELSSSNNIYVIGKNMPLLQWILNLPFFLLGFGIKFLFFCKKRMGKLYLKGLAEGWKRTVGPVGKQAKVHFQWSHLWNYVKIQWQLYLNVFRILMKS</sequence>
<dbReference type="GO" id="GO:0016757">
    <property type="term" value="F:glycosyltransferase activity"/>
    <property type="evidence" value="ECO:0007669"/>
    <property type="project" value="UniProtKB-KW"/>
</dbReference>
<dbReference type="PANTHER" id="PTHR43179:SF12">
    <property type="entry name" value="GALACTOFURANOSYLTRANSFERASE GLFT2"/>
    <property type="match status" value="1"/>
</dbReference>
<evidence type="ECO:0000313" key="7">
    <source>
        <dbReference type="EMBL" id="MCC2118234.1"/>
    </source>
</evidence>
<name>A0AAE2ZXE5_9FIRM</name>
<dbReference type="CDD" id="cd04186">
    <property type="entry name" value="GT_2_like_c"/>
    <property type="match status" value="1"/>
</dbReference>
<evidence type="ECO:0000256" key="3">
    <source>
        <dbReference type="ARBA" id="ARBA00022676"/>
    </source>
</evidence>
<evidence type="ECO:0000259" key="6">
    <source>
        <dbReference type="Pfam" id="PF00535"/>
    </source>
</evidence>
<reference evidence="7 8" key="1">
    <citation type="submission" date="2021-10" db="EMBL/GenBank/DDBJ databases">
        <title>Anaerobic single-cell dispensing facilitates the cultivation of human gut bacteria.</title>
        <authorList>
            <person name="Afrizal A."/>
        </authorList>
    </citation>
    <scope>NUCLEOTIDE SEQUENCE [LARGE SCALE GENOMIC DNA]</scope>
    <source>
        <strain evidence="7 8">CLA-AA-H273</strain>
    </source>
</reference>
<comment type="pathway">
    <text evidence="1">Cell wall biogenesis; cell wall polysaccharide biosynthesis.</text>
</comment>
<evidence type="ECO:0000256" key="2">
    <source>
        <dbReference type="ARBA" id="ARBA00006739"/>
    </source>
</evidence>
<dbReference type="SUPFAM" id="SSF53448">
    <property type="entry name" value="Nucleotide-diphospho-sugar transferases"/>
    <property type="match status" value="1"/>
</dbReference>
<comment type="caution">
    <text evidence="7">The sequence shown here is derived from an EMBL/GenBank/DDBJ whole genome shotgun (WGS) entry which is preliminary data.</text>
</comment>
<keyword evidence="3" id="KW-0328">Glycosyltransferase</keyword>
<dbReference type="PANTHER" id="PTHR43179">
    <property type="entry name" value="RHAMNOSYLTRANSFERASE WBBL"/>
    <property type="match status" value="1"/>
</dbReference>
<organism evidence="7 8">
    <name type="scientific">Waltera acetigignens</name>
    <dbReference type="NCBI Taxonomy" id="2981769"/>
    <lineage>
        <taxon>Bacteria</taxon>
        <taxon>Bacillati</taxon>
        <taxon>Bacillota</taxon>
        <taxon>Clostridia</taxon>
        <taxon>Lachnospirales</taxon>
        <taxon>Lachnospiraceae</taxon>
        <taxon>Waltera</taxon>
    </lineage>
</organism>
<evidence type="ECO:0000256" key="5">
    <source>
        <dbReference type="SAM" id="Phobius"/>
    </source>
</evidence>
<dbReference type="EMBL" id="JAJEPV010000002">
    <property type="protein sequence ID" value="MCC2118234.1"/>
    <property type="molecule type" value="Genomic_DNA"/>
</dbReference>
<evidence type="ECO:0000256" key="4">
    <source>
        <dbReference type="ARBA" id="ARBA00022679"/>
    </source>
</evidence>
<gene>
    <name evidence="7" type="ORF">LKD75_01275</name>
</gene>
<comment type="similarity">
    <text evidence="2">Belongs to the glycosyltransferase 2 family.</text>
</comment>
<dbReference type="InterPro" id="IPR029044">
    <property type="entry name" value="Nucleotide-diphossugar_trans"/>
</dbReference>
<dbReference type="Gene3D" id="3.90.550.10">
    <property type="entry name" value="Spore Coat Polysaccharide Biosynthesis Protein SpsA, Chain A"/>
    <property type="match status" value="1"/>
</dbReference>
<dbReference type="Pfam" id="PF00535">
    <property type="entry name" value="Glycos_transf_2"/>
    <property type="match status" value="1"/>
</dbReference>
<keyword evidence="4" id="KW-0808">Transferase</keyword>
<keyword evidence="8" id="KW-1185">Reference proteome</keyword>